<feature type="transmembrane region" description="Helical" evidence="7">
    <location>
        <begin position="195"/>
        <end position="213"/>
    </location>
</feature>
<feature type="compositionally biased region" description="Polar residues" evidence="6">
    <location>
        <begin position="831"/>
        <end position="844"/>
    </location>
</feature>
<comment type="subcellular location">
    <subcellularLocation>
        <location evidence="1">Membrane</location>
        <topology evidence="1">Multi-pass membrane protein</topology>
    </subcellularLocation>
</comment>
<feature type="compositionally biased region" description="Acidic residues" evidence="6">
    <location>
        <begin position="622"/>
        <end position="635"/>
    </location>
</feature>
<evidence type="ECO:0000256" key="4">
    <source>
        <dbReference type="ARBA" id="ARBA00022989"/>
    </source>
</evidence>
<keyword evidence="9" id="KW-1185">Reference proteome</keyword>
<dbReference type="NCBIfam" id="NF037982">
    <property type="entry name" value="Nramp_1"/>
    <property type="match status" value="1"/>
</dbReference>
<keyword evidence="3 7" id="KW-0812">Transmembrane</keyword>
<feature type="compositionally biased region" description="Low complexity" evidence="6">
    <location>
        <begin position="638"/>
        <end position="647"/>
    </location>
</feature>
<comment type="similarity">
    <text evidence="2">Belongs to the NRAMP (TC 2.A.55) family.</text>
</comment>
<reference evidence="8 9" key="1">
    <citation type="submission" date="2024-04" db="EMBL/GenBank/DDBJ databases">
        <authorList>
            <person name="Fracassetti M."/>
        </authorList>
    </citation>
    <scope>NUCLEOTIDE SEQUENCE [LARGE SCALE GENOMIC DNA]</scope>
</reference>
<feature type="transmembrane region" description="Helical" evidence="7">
    <location>
        <begin position="122"/>
        <end position="148"/>
    </location>
</feature>
<accession>A0AAV2FLS9</accession>
<feature type="region of interest" description="Disordered" evidence="6">
    <location>
        <begin position="1138"/>
        <end position="1157"/>
    </location>
</feature>
<keyword evidence="4 7" id="KW-1133">Transmembrane helix</keyword>
<name>A0AAV2FLS9_9ROSI</name>
<dbReference type="InterPro" id="IPR001046">
    <property type="entry name" value="NRAMP_fam"/>
</dbReference>
<feature type="region of interest" description="Disordered" evidence="6">
    <location>
        <begin position="813"/>
        <end position="844"/>
    </location>
</feature>
<evidence type="ECO:0000256" key="6">
    <source>
        <dbReference type="SAM" id="MobiDB-lite"/>
    </source>
</evidence>
<feature type="region of interest" description="Disordered" evidence="6">
    <location>
        <begin position="612"/>
        <end position="668"/>
    </location>
</feature>
<dbReference type="GO" id="GO:0005384">
    <property type="term" value="F:manganese ion transmembrane transporter activity"/>
    <property type="evidence" value="ECO:0007669"/>
    <property type="project" value="TreeGrafter"/>
</dbReference>
<dbReference type="GO" id="GO:0034755">
    <property type="term" value="P:iron ion transmembrane transport"/>
    <property type="evidence" value="ECO:0007669"/>
    <property type="project" value="TreeGrafter"/>
</dbReference>
<feature type="transmembrane region" description="Helical" evidence="7">
    <location>
        <begin position="291"/>
        <end position="311"/>
    </location>
</feature>
<dbReference type="Pfam" id="PF01566">
    <property type="entry name" value="Nramp"/>
    <property type="match status" value="1"/>
</dbReference>
<feature type="transmembrane region" description="Helical" evidence="7">
    <location>
        <begin position="155"/>
        <end position="175"/>
    </location>
</feature>
<evidence type="ECO:0000313" key="9">
    <source>
        <dbReference type="Proteomes" id="UP001497516"/>
    </source>
</evidence>
<dbReference type="PANTHER" id="PTHR11706:SF75">
    <property type="entry name" value="ETHYLENE-INSENSITIVE PROTEIN 2"/>
    <property type="match status" value="1"/>
</dbReference>
<feature type="region of interest" description="Disordered" evidence="6">
    <location>
        <begin position="1046"/>
        <end position="1066"/>
    </location>
</feature>
<dbReference type="GO" id="GO:0015086">
    <property type="term" value="F:cadmium ion transmembrane transporter activity"/>
    <property type="evidence" value="ECO:0007669"/>
    <property type="project" value="TreeGrafter"/>
</dbReference>
<dbReference type="GO" id="GO:0005886">
    <property type="term" value="C:plasma membrane"/>
    <property type="evidence" value="ECO:0007669"/>
    <property type="project" value="TreeGrafter"/>
</dbReference>
<sequence>MERQSGSANHLPAVLRRLLPAVGPGLLISVAYVDPGKWAATVEGGSRFGVDLVLPMFIFNLAGILCQYLSAKVGIITGRDLAQICSEEYNKFTCMFLGVQTAISVAALDLSMILGIAHGLNLLLGVDLPTCIFLTAVDAVLFPFFAAFLEKYKGYFPSIFVAGFVLLFYFLGVLISQPEVSLSMNGMPMKLSEESAFALMSLLGASIMPHNFYMHSSIVLHHQKSPNVSKSASCYDNFFAILCIFSGIFLVNYVLMNSAANVFHSTGLVLVTFPDAMSLMEQVFRNPVAPLFFVVILYLSNQISALTWNIGGQVVLNDFLSLDIPNWLQRATTRILAIVPALYCVWTSGVEGAYQLLIFSQVIVALLLPASVIPLFRIVSSRAIMGAHKISQILEFLAIVAFMGMLGLKIIFVVEMIFGDSDWIGNLRWNMGSSSSLPYVVLLATSFSSFCLMLWLAATPLKSATTQVEAAQALSWDAKQTVQEPSMRIRDEKYLGGSRYGEGHVHRQEAAAPTPVKSFVGYSDRSVLNPDPHLPETIMESHEDFHLTPIEENQPDMNFPCPLKLNQESAPSIELTSVSKAAANVVVAADLDYLPESKMKVVESLEPVEKTVSVEGDFLGEKEDDEGDTWGEPEDSSSKGVPGSISSLTSDGPASFRSLSGKSDDGGNGAGSLSRLAGLGRAARRQLATVLDEFWGQLYDFHGQATQDAKNRRIDLLLAADSSKISSFSFLKVDPPLGKEYSSGYNPSALASGRGSPDSFMNSSFCDSPRQQQQQQLMMQQNTLECSSYAGGAQRVSSSSLWPNRSQLLDSYVPAPPNSGVVDPSERRYSSMRSLPPSSDGWDNQPATIHGYQIASIANRIAKERSANGLNGRMESLSPISSSMSSMRNYRDPHAAIALGQRLQNGLSSPQQATAGYQNLASSRNNSLQSERQYYDVVGSPVSVVDNAGGPTGTSTKKYHSLPDISGIAAPYRELYLSGKSNAQWDKNSAGGFGSSLGGRTSYDPSFYGDAFSFPTTTAPSTGGSLWSKQPFEQFGVGDKSRAVGVGSALGGGSNRPNSTTHREASSSIVDAEAQLLRSFRCCIVKLLKLEGSDWLFRQNDGADEDLIDRVAARERCLYEAEAREMGQHGVVHHLGIESQSSSDKKQQGGGSGQKNDEVNSIANILVSSVPHCGEGCVWKVDLIVSFGVWCIHRVLDLSLMESRPELWGKYTYVLNRLQGVVEPAFMRPRTPMQPCFCLQLSAAHQQRLSSPQPVASNGMLPPTAKPGRGGKCTTAAMVLDLIKDVEIAISCRKGRSGTAAGDVAFPKGKENLASVLKRYKRRLSNKPVGK</sequence>
<evidence type="ECO:0008006" key="10">
    <source>
        <dbReference type="Google" id="ProtNLM"/>
    </source>
</evidence>
<feature type="transmembrane region" description="Helical" evidence="7">
    <location>
        <begin position="356"/>
        <end position="376"/>
    </location>
</feature>
<evidence type="ECO:0000256" key="5">
    <source>
        <dbReference type="ARBA" id="ARBA00023136"/>
    </source>
</evidence>
<feature type="transmembrane region" description="Helical" evidence="7">
    <location>
        <begin position="439"/>
        <end position="458"/>
    </location>
</feature>
<keyword evidence="5 7" id="KW-0472">Membrane</keyword>
<dbReference type="GO" id="GO:0009873">
    <property type="term" value="P:ethylene-activated signaling pathway"/>
    <property type="evidence" value="ECO:0007669"/>
    <property type="project" value="InterPro"/>
</dbReference>
<dbReference type="Proteomes" id="UP001497516">
    <property type="component" value="Chromosome 7"/>
</dbReference>
<organism evidence="8 9">
    <name type="scientific">Linum trigynum</name>
    <dbReference type="NCBI Taxonomy" id="586398"/>
    <lineage>
        <taxon>Eukaryota</taxon>
        <taxon>Viridiplantae</taxon>
        <taxon>Streptophyta</taxon>
        <taxon>Embryophyta</taxon>
        <taxon>Tracheophyta</taxon>
        <taxon>Spermatophyta</taxon>
        <taxon>Magnoliopsida</taxon>
        <taxon>eudicotyledons</taxon>
        <taxon>Gunneridae</taxon>
        <taxon>Pentapetalae</taxon>
        <taxon>rosids</taxon>
        <taxon>fabids</taxon>
        <taxon>Malpighiales</taxon>
        <taxon>Linaceae</taxon>
        <taxon>Linum</taxon>
    </lineage>
</organism>
<evidence type="ECO:0000256" key="1">
    <source>
        <dbReference type="ARBA" id="ARBA00004141"/>
    </source>
</evidence>
<feature type="transmembrane region" description="Helical" evidence="7">
    <location>
        <begin position="92"/>
        <end position="116"/>
    </location>
</feature>
<feature type="transmembrane region" description="Helical" evidence="7">
    <location>
        <begin position="14"/>
        <end position="32"/>
    </location>
</feature>
<dbReference type="PANTHER" id="PTHR11706">
    <property type="entry name" value="SOLUTE CARRIER PROTEIN FAMILY 11 MEMBER"/>
    <property type="match status" value="1"/>
</dbReference>
<feature type="transmembrane region" description="Helical" evidence="7">
    <location>
        <begin position="234"/>
        <end position="256"/>
    </location>
</feature>
<dbReference type="PIRSF" id="PIRSF037378">
    <property type="entry name" value="EIN2"/>
    <property type="match status" value="1"/>
</dbReference>
<dbReference type="EMBL" id="OZ034820">
    <property type="protein sequence ID" value="CAL1399276.1"/>
    <property type="molecule type" value="Genomic_DNA"/>
</dbReference>
<proteinExistence type="inferred from homology"/>
<feature type="compositionally biased region" description="Polar residues" evidence="6">
    <location>
        <begin position="759"/>
        <end position="770"/>
    </location>
</feature>
<protein>
    <recommendedName>
        <fullName evidence="10">Ethylene-insensitive protein 2</fullName>
    </recommendedName>
</protein>
<gene>
    <name evidence="8" type="ORF">LTRI10_LOCUS39467</name>
</gene>
<feature type="transmembrane region" description="Helical" evidence="7">
    <location>
        <begin position="52"/>
        <end position="71"/>
    </location>
</feature>
<evidence type="ECO:0000256" key="3">
    <source>
        <dbReference type="ARBA" id="ARBA00022692"/>
    </source>
</evidence>
<feature type="region of interest" description="Disordered" evidence="6">
    <location>
        <begin position="748"/>
        <end position="773"/>
    </location>
</feature>
<evidence type="ECO:0000313" key="8">
    <source>
        <dbReference type="EMBL" id="CAL1399276.1"/>
    </source>
</evidence>
<evidence type="ECO:0000256" key="7">
    <source>
        <dbReference type="SAM" id="Phobius"/>
    </source>
</evidence>
<feature type="compositionally biased region" description="Polar residues" evidence="6">
    <location>
        <begin position="648"/>
        <end position="661"/>
    </location>
</feature>
<dbReference type="PRINTS" id="PR00447">
    <property type="entry name" value="NATRESASSCMP"/>
</dbReference>
<evidence type="ECO:0000256" key="2">
    <source>
        <dbReference type="ARBA" id="ARBA00009965"/>
    </source>
</evidence>
<feature type="transmembrane region" description="Helical" evidence="7">
    <location>
        <begin position="396"/>
        <end position="418"/>
    </location>
</feature>
<dbReference type="InterPro" id="IPR017187">
    <property type="entry name" value="EIN2"/>
</dbReference>